<reference evidence="2 3" key="1">
    <citation type="journal article" date="2015" name="Genome Announc.">
        <title>Complete Genome Sequence of Spiroplasma turonicum Strain Tab4cT, a Parasite of a Horse Fly, Haematopota sp. (Diptera: Tabanidae).</title>
        <authorList>
            <person name="Davis R.E."/>
            <person name="Shao J."/>
            <person name="Zhao Y."/>
            <person name="Gasparich G.E."/>
            <person name="Gaynor B.J."/>
            <person name="Donofrio N."/>
        </authorList>
    </citation>
    <scope>NUCLEOTIDE SEQUENCE [LARGE SCALE GENOMIC DNA]</scope>
    <source>
        <strain evidence="2 3">Tab4c</strain>
    </source>
</reference>
<dbReference type="InterPro" id="IPR036852">
    <property type="entry name" value="Peptidase_S8/S53_dom_sf"/>
</dbReference>
<feature type="domain" description="Peptidase S8/S53" evidence="1">
    <location>
        <begin position="261"/>
        <end position="472"/>
    </location>
</feature>
<dbReference type="Proteomes" id="UP000067243">
    <property type="component" value="Chromosome"/>
</dbReference>
<evidence type="ECO:0000259" key="1">
    <source>
        <dbReference type="Pfam" id="PF00082"/>
    </source>
</evidence>
<dbReference type="Pfam" id="PF00082">
    <property type="entry name" value="Peptidase_S8"/>
    <property type="match status" value="1"/>
</dbReference>
<dbReference type="PATRIC" id="fig|216946.3.peg.585"/>
<proteinExistence type="predicted"/>
<gene>
    <name evidence="2" type="ORF">STURON_00582</name>
</gene>
<dbReference type="GO" id="GO:0004252">
    <property type="term" value="F:serine-type endopeptidase activity"/>
    <property type="evidence" value="ECO:0007669"/>
    <property type="project" value="InterPro"/>
</dbReference>
<evidence type="ECO:0000313" key="3">
    <source>
        <dbReference type="Proteomes" id="UP000067243"/>
    </source>
</evidence>
<protein>
    <recommendedName>
        <fullName evidence="1">Peptidase S8/S53 domain-containing protein</fullName>
    </recommendedName>
</protein>
<dbReference type="SUPFAM" id="SSF52743">
    <property type="entry name" value="Subtilisin-like"/>
    <property type="match status" value="1"/>
</dbReference>
<dbReference type="AlphaFoldDB" id="A0A0K1P682"/>
<dbReference type="KEGG" id="stur:STURON_00582"/>
<keyword evidence="3" id="KW-1185">Reference proteome</keyword>
<dbReference type="STRING" id="216946.STURO_v1c05770"/>
<sequence length="680" mass="78820">MLPKSDRPKNIFQYNNKKPQQIGSNYIFINNKIQDKIDLIYLCSRKDIEITKRNIEVLINLWSNELIKFIKERQNIYYFHKEQISNKREEDYKGLRKKLNFEIDNYIMKNNLKLFKKYYEEIYEIGFVKVVKHDSFNEGKIITFFDIDNFSTIINKLSDGGIEIPQEVIVLNKFINLDKISINKIVELYPFLISKATKDIDIKTSESNEKIKKPILIEPNLKVNGLIGVIDTYGSFSNGWENYVEYIEEPFPKIEGIVFNKDYSHGTSVSSLIIGNDIINDKFKDDLGIFKVKLFGILPQGKISMFYFMKKIEVIIKNNHKQIKIWNLSIDSENNDLGISLLGHYFDILQKKYNVLFVISAGNTHNQIASGADSLSAITVGSLYENTNNELKIASYSGSKNIFGRFKKPNTYEVSNDISAKDSSYDWKYSIDESGYMVWNDGTSFSAPLTARKCCYLMNKYNLSLESIKALINILTEVSDNNLPNINFNNSLDMLMLIIEGKASPKDSKIINIKLPTYTEIKNNFEKVKQDFTYAIGISYFVVPSNKLGDEYSTINLEFKIVAENKMGNKRDIFKSKKTEKINGINATEKVLLEHFKKYDPNRVLINKDFDKPYGYTKDTNNFYIKLDCSDLFERNNETINYACAILLKEKNIGSLNNFEILNEKNIIKEEIIEHEYLQN</sequence>
<dbReference type="Gene3D" id="3.40.50.200">
    <property type="entry name" value="Peptidase S8/S53 domain"/>
    <property type="match status" value="1"/>
</dbReference>
<evidence type="ECO:0000313" key="2">
    <source>
        <dbReference type="EMBL" id="AKU79828.1"/>
    </source>
</evidence>
<dbReference type="OrthoDB" id="9759014at2"/>
<dbReference type="RefSeq" id="WP_075048417.1">
    <property type="nucleotide sequence ID" value="NZ_CP012328.1"/>
</dbReference>
<dbReference type="GO" id="GO:0006508">
    <property type="term" value="P:proteolysis"/>
    <property type="evidence" value="ECO:0007669"/>
    <property type="project" value="InterPro"/>
</dbReference>
<dbReference type="InterPro" id="IPR000209">
    <property type="entry name" value="Peptidase_S8/S53_dom"/>
</dbReference>
<organism evidence="2 3">
    <name type="scientific">Spiroplasma turonicum</name>
    <dbReference type="NCBI Taxonomy" id="216946"/>
    <lineage>
        <taxon>Bacteria</taxon>
        <taxon>Bacillati</taxon>
        <taxon>Mycoplasmatota</taxon>
        <taxon>Mollicutes</taxon>
        <taxon>Entomoplasmatales</taxon>
        <taxon>Spiroplasmataceae</taxon>
        <taxon>Spiroplasma</taxon>
    </lineage>
</organism>
<accession>A0A0K1P682</accession>
<dbReference type="EMBL" id="CP012328">
    <property type="protein sequence ID" value="AKU79828.1"/>
    <property type="molecule type" value="Genomic_DNA"/>
</dbReference>
<name>A0A0K1P682_9MOLU</name>